<dbReference type="EMBL" id="CP031311">
    <property type="protein sequence ID" value="QCC47641.1"/>
    <property type="molecule type" value="Genomic_DNA"/>
</dbReference>
<feature type="transmembrane region" description="Helical" evidence="1">
    <location>
        <begin position="114"/>
        <end position="131"/>
    </location>
</feature>
<feature type="transmembrane region" description="Helical" evidence="1">
    <location>
        <begin position="21"/>
        <end position="47"/>
    </location>
</feature>
<evidence type="ECO:0000313" key="5">
    <source>
        <dbReference type="Proteomes" id="UP000236740"/>
    </source>
</evidence>
<proteinExistence type="predicted"/>
<dbReference type="Proteomes" id="UP000296733">
    <property type="component" value="Chromosome"/>
</dbReference>
<organism evidence="4 5">
    <name type="scientific">Halobellus limi</name>
    <dbReference type="NCBI Taxonomy" id="699433"/>
    <lineage>
        <taxon>Archaea</taxon>
        <taxon>Methanobacteriati</taxon>
        <taxon>Methanobacteriota</taxon>
        <taxon>Stenosarchaea group</taxon>
        <taxon>Halobacteria</taxon>
        <taxon>Halobacteriales</taxon>
        <taxon>Haloferacaceae</taxon>
        <taxon>Halobellus</taxon>
    </lineage>
</organism>
<dbReference type="Proteomes" id="UP000236740">
    <property type="component" value="Unassembled WGS sequence"/>
</dbReference>
<dbReference type="GeneID" id="39858060"/>
<protein>
    <recommendedName>
        <fullName evidence="2">DUF7847 domain-containing protein</fullName>
    </recommendedName>
</protein>
<keyword evidence="5" id="KW-1185">Reference proteome</keyword>
<keyword evidence="1" id="KW-1133">Transmembrane helix</keyword>
<evidence type="ECO:0000313" key="6">
    <source>
        <dbReference type="Proteomes" id="UP000296733"/>
    </source>
</evidence>
<dbReference type="KEGG" id="hlm:DV707_08195"/>
<accession>A0A1H6AMH3</accession>
<reference evidence="4 5" key="1">
    <citation type="submission" date="2016-10" db="EMBL/GenBank/DDBJ databases">
        <authorList>
            <person name="de Groot N.N."/>
        </authorList>
    </citation>
    <scope>NUCLEOTIDE SEQUENCE [LARGE SCALE GENOMIC DNA]</scope>
    <source>
        <strain evidence="4 5">CGMCC 1.10331</strain>
    </source>
</reference>
<dbReference type="InterPro" id="IPR057169">
    <property type="entry name" value="DUF7847"/>
</dbReference>
<feature type="transmembrane region" description="Helical" evidence="1">
    <location>
        <begin position="177"/>
        <end position="200"/>
    </location>
</feature>
<dbReference type="AlphaFoldDB" id="A0A1H6AMH3"/>
<dbReference type="RefSeq" id="WP_103992087.1">
    <property type="nucleotide sequence ID" value="NZ_CP031311.1"/>
</dbReference>
<gene>
    <name evidence="3" type="ORF">DV707_08195</name>
    <name evidence="4" type="ORF">SAMN04488133_2381</name>
</gene>
<feature type="transmembrane region" description="Helical" evidence="1">
    <location>
        <begin position="212"/>
        <end position="233"/>
    </location>
</feature>
<feature type="transmembrane region" description="Helical" evidence="1">
    <location>
        <begin position="67"/>
        <end position="86"/>
    </location>
</feature>
<keyword evidence="1" id="KW-0472">Membrane</keyword>
<name>A0A1H6AMH3_9EURY</name>
<feature type="transmembrane region" description="Helical" evidence="1">
    <location>
        <begin position="137"/>
        <end position="156"/>
    </location>
</feature>
<keyword evidence="1" id="KW-0812">Transmembrane</keyword>
<evidence type="ECO:0000313" key="4">
    <source>
        <dbReference type="EMBL" id="SEG49257.1"/>
    </source>
</evidence>
<dbReference type="OrthoDB" id="205869at2157"/>
<evidence type="ECO:0000256" key="1">
    <source>
        <dbReference type="SAM" id="Phobius"/>
    </source>
</evidence>
<reference evidence="3 6" key="2">
    <citation type="journal article" date="2019" name="Nat. Commun.">
        <title>A new type of DNA phosphorothioation-based antiviral system in archaea.</title>
        <authorList>
            <person name="Xiong L."/>
            <person name="Liu S."/>
            <person name="Chen S."/>
            <person name="Xiao Y."/>
            <person name="Zhu B."/>
            <person name="Gao Y."/>
            <person name="Zhang Y."/>
            <person name="Chen B."/>
            <person name="Luo J."/>
            <person name="Deng Z."/>
            <person name="Chen X."/>
            <person name="Wang L."/>
            <person name="Chen S."/>
        </authorList>
    </citation>
    <scope>NUCLEOTIDE SEQUENCE [LARGE SCALE GENOMIC DNA]</scope>
    <source>
        <strain evidence="3 6">CGMCC 1.10331</strain>
    </source>
</reference>
<evidence type="ECO:0000259" key="2">
    <source>
        <dbReference type="Pfam" id="PF25231"/>
    </source>
</evidence>
<feature type="domain" description="DUF7847" evidence="2">
    <location>
        <begin position="3"/>
        <end position="234"/>
    </location>
</feature>
<sequence length="261" mass="27147">MALQLGRTFSDGIRRVLTRTGGALFAALLAIQFLVQTSINTAVLGFVPPEASEQLQGMLGLTLPVSGTVGALLFLLAFVLSSMYFVGLSRALTRPMDELSTVPATLFTRRLGRATLSMLVGGIVVGISVSIGMAMLFLPGIFLAVCFLFFIFEVGVEDRGVVDALKHSWGLSRGNRLKLAVVVILAGVIGGVVGAVGALFDLVSSPLVAEVVTNTLSSLLFVVLYGIMAAAYLQVRDAGDGGFSGSETAGTTERGVGTEGL</sequence>
<dbReference type="EMBL" id="FNVN01000003">
    <property type="protein sequence ID" value="SEG49257.1"/>
    <property type="molecule type" value="Genomic_DNA"/>
</dbReference>
<dbReference type="Pfam" id="PF25231">
    <property type="entry name" value="DUF7847"/>
    <property type="match status" value="1"/>
</dbReference>
<evidence type="ECO:0000313" key="3">
    <source>
        <dbReference type="EMBL" id="QCC47641.1"/>
    </source>
</evidence>